<reference evidence="8" key="1">
    <citation type="submission" date="2020-11" db="EMBL/GenBank/DDBJ databases">
        <title>Sequencing the genomes of 1000 actinobacteria strains.</title>
        <authorList>
            <person name="Klenk H.-P."/>
        </authorList>
    </citation>
    <scope>NUCLEOTIDE SEQUENCE</scope>
    <source>
        <strain evidence="8">DSM 45356</strain>
    </source>
</reference>
<accession>A0A8J7G9B6</accession>
<proteinExistence type="inferred from homology"/>
<dbReference type="SUPFAM" id="SSF88946">
    <property type="entry name" value="Sigma2 domain of RNA polymerase sigma factors"/>
    <property type="match status" value="1"/>
</dbReference>
<dbReference type="InterPro" id="IPR013249">
    <property type="entry name" value="RNA_pol_sigma70_r4_t2"/>
</dbReference>
<dbReference type="InterPro" id="IPR036388">
    <property type="entry name" value="WH-like_DNA-bd_sf"/>
</dbReference>
<comment type="similarity">
    <text evidence="1">Belongs to the sigma-70 factor family. ECF subfamily.</text>
</comment>
<dbReference type="GO" id="GO:0006352">
    <property type="term" value="P:DNA-templated transcription initiation"/>
    <property type="evidence" value="ECO:0007669"/>
    <property type="project" value="InterPro"/>
</dbReference>
<dbReference type="Pfam" id="PF08281">
    <property type="entry name" value="Sigma70_r4_2"/>
    <property type="match status" value="1"/>
</dbReference>
<dbReference type="GO" id="GO:0003677">
    <property type="term" value="F:DNA binding"/>
    <property type="evidence" value="ECO:0007669"/>
    <property type="project" value="UniProtKB-KW"/>
</dbReference>
<dbReference type="RefSeq" id="WP_307788880.1">
    <property type="nucleotide sequence ID" value="NZ_JADOUF010000001.1"/>
</dbReference>
<dbReference type="PANTHER" id="PTHR43133:SF50">
    <property type="entry name" value="ECF RNA POLYMERASE SIGMA FACTOR SIGM"/>
    <property type="match status" value="1"/>
</dbReference>
<evidence type="ECO:0000256" key="3">
    <source>
        <dbReference type="ARBA" id="ARBA00023082"/>
    </source>
</evidence>
<dbReference type="AlphaFoldDB" id="A0A8J7G9B6"/>
<dbReference type="Proteomes" id="UP000622552">
    <property type="component" value="Unassembled WGS sequence"/>
</dbReference>
<evidence type="ECO:0000259" key="7">
    <source>
        <dbReference type="Pfam" id="PF08281"/>
    </source>
</evidence>
<dbReference type="EMBL" id="JADOUF010000001">
    <property type="protein sequence ID" value="MBG6136128.1"/>
    <property type="molecule type" value="Genomic_DNA"/>
</dbReference>
<evidence type="ECO:0000313" key="9">
    <source>
        <dbReference type="Proteomes" id="UP000622552"/>
    </source>
</evidence>
<evidence type="ECO:0000259" key="6">
    <source>
        <dbReference type="Pfam" id="PF04542"/>
    </source>
</evidence>
<dbReference type="Gene3D" id="1.10.10.10">
    <property type="entry name" value="Winged helix-like DNA-binding domain superfamily/Winged helix DNA-binding domain"/>
    <property type="match status" value="1"/>
</dbReference>
<dbReference type="PANTHER" id="PTHR43133">
    <property type="entry name" value="RNA POLYMERASE ECF-TYPE SIGMA FACTO"/>
    <property type="match status" value="1"/>
</dbReference>
<dbReference type="CDD" id="cd06171">
    <property type="entry name" value="Sigma70_r4"/>
    <property type="match status" value="1"/>
</dbReference>
<organism evidence="8 9">
    <name type="scientific">Longispora fulva</name>
    <dbReference type="NCBI Taxonomy" id="619741"/>
    <lineage>
        <taxon>Bacteria</taxon>
        <taxon>Bacillati</taxon>
        <taxon>Actinomycetota</taxon>
        <taxon>Actinomycetes</taxon>
        <taxon>Micromonosporales</taxon>
        <taxon>Micromonosporaceae</taxon>
        <taxon>Longispora</taxon>
    </lineage>
</organism>
<dbReference type="GO" id="GO:0016987">
    <property type="term" value="F:sigma factor activity"/>
    <property type="evidence" value="ECO:0007669"/>
    <property type="project" value="UniProtKB-KW"/>
</dbReference>
<sequence length="159" mass="18171">MSDAEYVGYVRERMDWLRRVAHLLCPDWHDADDLVQVTITRLYLYWRRARQADSVDAYVRTIMLRVFLGERRARWRKRVLLVADAPEMVGEADPTTGVAVRTALAAVPARQRATLVLRYYLDLSVAETADALRCSEGTVKSQTARGLATLRAHLTHQES</sequence>
<feature type="domain" description="RNA polymerase sigma factor 70 region 4 type 2" evidence="7">
    <location>
        <begin position="99"/>
        <end position="150"/>
    </location>
</feature>
<keyword evidence="4" id="KW-0238">DNA-binding</keyword>
<dbReference type="InterPro" id="IPR013324">
    <property type="entry name" value="RNA_pol_sigma_r3/r4-like"/>
</dbReference>
<comment type="caution">
    <text evidence="8">The sequence shown here is derived from an EMBL/GenBank/DDBJ whole genome shotgun (WGS) entry which is preliminary data.</text>
</comment>
<dbReference type="SUPFAM" id="SSF88659">
    <property type="entry name" value="Sigma3 and sigma4 domains of RNA polymerase sigma factors"/>
    <property type="match status" value="1"/>
</dbReference>
<feature type="domain" description="RNA polymerase sigma-70 region 2" evidence="6">
    <location>
        <begin position="10"/>
        <end position="76"/>
    </location>
</feature>
<dbReference type="InterPro" id="IPR039425">
    <property type="entry name" value="RNA_pol_sigma-70-like"/>
</dbReference>
<keyword evidence="3" id="KW-0731">Sigma factor</keyword>
<evidence type="ECO:0000256" key="4">
    <source>
        <dbReference type="ARBA" id="ARBA00023125"/>
    </source>
</evidence>
<evidence type="ECO:0000256" key="5">
    <source>
        <dbReference type="ARBA" id="ARBA00023163"/>
    </source>
</evidence>
<dbReference type="NCBIfam" id="TIGR02937">
    <property type="entry name" value="sigma70-ECF"/>
    <property type="match status" value="1"/>
</dbReference>
<dbReference type="Gene3D" id="1.10.1740.10">
    <property type="match status" value="1"/>
</dbReference>
<dbReference type="InterPro" id="IPR014284">
    <property type="entry name" value="RNA_pol_sigma-70_dom"/>
</dbReference>
<evidence type="ECO:0000313" key="8">
    <source>
        <dbReference type="EMBL" id="MBG6136128.1"/>
    </source>
</evidence>
<name>A0A8J7G9B6_9ACTN</name>
<dbReference type="Pfam" id="PF04542">
    <property type="entry name" value="Sigma70_r2"/>
    <property type="match status" value="1"/>
</dbReference>
<evidence type="ECO:0000256" key="1">
    <source>
        <dbReference type="ARBA" id="ARBA00010641"/>
    </source>
</evidence>
<gene>
    <name evidence="8" type="ORF">IW245_002322</name>
</gene>
<keyword evidence="5" id="KW-0804">Transcription</keyword>
<keyword evidence="9" id="KW-1185">Reference proteome</keyword>
<dbReference type="InterPro" id="IPR013325">
    <property type="entry name" value="RNA_pol_sigma_r2"/>
</dbReference>
<evidence type="ECO:0000256" key="2">
    <source>
        <dbReference type="ARBA" id="ARBA00023015"/>
    </source>
</evidence>
<protein>
    <submittedName>
        <fullName evidence="8">RNA polymerase sigma-70 factor (Sigma-E family)</fullName>
    </submittedName>
</protein>
<dbReference type="InterPro" id="IPR007627">
    <property type="entry name" value="RNA_pol_sigma70_r2"/>
</dbReference>
<keyword evidence="2" id="KW-0805">Transcription regulation</keyword>